<protein>
    <submittedName>
        <fullName evidence="1">Uncharacterized protein</fullName>
    </submittedName>
</protein>
<dbReference type="Proteomes" id="UP000823388">
    <property type="component" value="Chromosome 6K"/>
</dbReference>
<sequence length="221" mass="24124">MEQPVPDTCALVACTVCVEAKHRLEYEKLHGAGTFKCRAAPAAPYRLLIACRLDGTWMPGEGACVGAVLTKIQQMGGVPAAPAPCVLPLRSWQEHRWDDGFDGGLSPECGLAALLKTHGPCVGVLWVCPWYHYFDAADGDDALVYRGCGRSEEDREQSMELYGDETGWHAVVCFGYRICGEQMHVLVRDNHDAAANGPQRWVDVEEIDTLYTLGVQALTSG</sequence>
<comment type="caution">
    <text evidence="1">The sequence shown here is derived from an EMBL/GenBank/DDBJ whole genome shotgun (WGS) entry which is preliminary data.</text>
</comment>
<accession>A0A8T0R706</accession>
<keyword evidence="2" id="KW-1185">Reference proteome</keyword>
<dbReference type="AlphaFoldDB" id="A0A8T0R706"/>
<reference evidence="1" key="1">
    <citation type="submission" date="2020-05" db="EMBL/GenBank/DDBJ databases">
        <title>WGS assembly of Panicum virgatum.</title>
        <authorList>
            <person name="Lovell J.T."/>
            <person name="Jenkins J."/>
            <person name="Shu S."/>
            <person name="Juenger T.E."/>
            <person name="Schmutz J."/>
        </authorList>
    </citation>
    <scope>NUCLEOTIDE SEQUENCE</scope>
    <source>
        <strain evidence="1">AP13</strain>
    </source>
</reference>
<dbReference type="EMBL" id="CM029047">
    <property type="protein sequence ID" value="KAG2581324.1"/>
    <property type="molecule type" value="Genomic_DNA"/>
</dbReference>
<proteinExistence type="predicted"/>
<gene>
    <name evidence="1" type="ORF">PVAP13_6KG240300</name>
</gene>
<dbReference type="PANTHER" id="PTHR35360">
    <property type="entry name" value="OS01G0324125 PROTEIN-RELATED"/>
    <property type="match status" value="1"/>
</dbReference>
<evidence type="ECO:0000313" key="2">
    <source>
        <dbReference type="Proteomes" id="UP000823388"/>
    </source>
</evidence>
<evidence type="ECO:0000313" key="1">
    <source>
        <dbReference type="EMBL" id="KAG2581324.1"/>
    </source>
</evidence>
<dbReference type="PANTHER" id="PTHR35360:SF3">
    <property type="entry name" value="OS07G0492700 PROTEIN"/>
    <property type="match status" value="1"/>
</dbReference>
<name>A0A8T0R706_PANVG</name>
<organism evidence="1 2">
    <name type="scientific">Panicum virgatum</name>
    <name type="common">Blackwell switchgrass</name>
    <dbReference type="NCBI Taxonomy" id="38727"/>
    <lineage>
        <taxon>Eukaryota</taxon>
        <taxon>Viridiplantae</taxon>
        <taxon>Streptophyta</taxon>
        <taxon>Embryophyta</taxon>
        <taxon>Tracheophyta</taxon>
        <taxon>Spermatophyta</taxon>
        <taxon>Magnoliopsida</taxon>
        <taxon>Liliopsida</taxon>
        <taxon>Poales</taxon>
        <taxon>Poaceae</taxon>
        <taxon>PACMAD clade</taxon>
        <taxon>Panicoideae</taxon>
        <taxon>Panicodae</taxon>
        <taxon>Paniceae</taxon>
        <taxon>Panicinae</taxon>
        <taxon>Panicum</taxon>
        <taxon>Panicum sect. Hiantes</taxon>
    </lineage>
</organism>